<dbReference type="PANTHER" id="PTHR30026:SF20">
    <property type="entry name" value="OUTER MEMBRANE PROTEIN TOLC"/>
    <property type="match status" value="1"/>
</dbReference>
<keyword evidence="5" id="KW-0812">Transmembrane</keyword>
<name>A0ABY4CAT8_9BACT</name>
<dbReference type="SUPFAM" id="SSF56954">
    <property type="entry name" value="Outer membrane efflux proteins (OEP)"/>
    <property type="match status" value="1"/>
</dbReference>
<dbReference type="Proteomes" id="UP000830116">
    <property type="component" value="Chromosome"/>
</dbReference>
<keyword evidence="6" id="KW-0472">Membrane</keyword>
<dbReference type="InterPro" id="IPR003423">
    <property type="entry name" value="OMP_efflux"/>
</dbReference>
<dbReference type="Gene3D" id="1.20.1600.10">
    <property type="entry name" value="Outer membrane efflux proteins (OEP)"/>
    <property type="match status" value="1"/>
</dbReference>
<keyword evidence="7" id="KW-0998">Cell outer membrane</keyword>
<gene>
    <name evidence="8" type="ORF">MNR06_03875</name>
</gene>
<accession>A0ABY4CAT8</accession>
<evidence type="ECO:0000256" key="2">
    <source>
        <dbReference type="ARBA" id="ARBA00007613"/>
    </source>
</evidence>
<dbReference type="PANTHER" id="PTHR30026">
    <property type="entry name" value="OUTER MEMBRANE PROTEIN TOLC"/>
    <property type="match status" value="1"/>
</dbReference>
<reference evidence="8" key="1">
    <citation type="submission" date="2022-03" db="EMBL/GenBank/DDBJ databases">
        <title>Genome Identification and Characterization of new species Bdellovibrio reynosense LBG001 sp. nov. from a Mexico soil sample.</title>
        <authorList>
            <person name="Camilli A."/>
            <person name="Ajao Y."/>
            <person name="Guo X."/>
        </authorList>
    </citation>
    <scope>NUCLEOTIDE SEQUENCE</scope>
    <source>
        <strain evidence="8">LBG001</strain>
    </source>
</reference>
<evidence type="ECO:0000256" key="6">
    <source>
        <dbReference type="ARBA" id="ARBA00023136"/>
    </source>
</evidence>
<evidence type="ECO:0000256" key="5">
    <source>
        <dbReference type="ARBA" id="ARBA00022692"/>
    </source>
</evidence>
<dbReference type="RefSeq" id="WP_243538760.1">
    <property type="nucleotide sequence ID" value="NZ_CP093442.1"/>
</dbReference>
<comment type="similarity">
    <text evidence="2">Belongs to the outer membrane factor (OMF) (TC 1.B.17) family.</text>
</comment>
<keyword evidence="9" id="KW-1185">Reference proteome</keyword>
<keyword evidence="3" id="KW-0813">Transport</keyword>
<evidence type="ECO:0000256" key="7">
    <source>
        <dbReference type="ARBA" id="ARBA00023237"/>
    </source>
</evidence>
<sequence>MNRLAWGFSIFFVVIYGSYNAHGSPLRLSEALEQGLSSSPKTQRAESYLRESEWKKTEAYAGFLPTLTASASYLFDKKYLLVDVALNGLPVSIPQVIPTSNLYITAQWSLFDGFSSTYRLRSGRSLEASAKSDLDWTRFQVEREITLLFYRALAAKEMQAVAEQNLKALDNHLRNVRLFRKVGSSTNIDVLRVEVLLSEAQSEELNAADNVETSKARLSEALGADQDVGEIEGELPRLKKDLISDIKFDVITERSDLKSLMAKVEALNYQERAAEKYWVPKVFLMGQYQYYNNRTDGFDDYDNYREAYYYGVTLTWNIFDGLLSIARSKQSIEQKYQSEKVLRMAQLKAKRDLDFWKRKFVYFCTLVDARLSDIAKAQESTRLSREGLRAGARTNSDVLDAEADLFRAQAGVVNAQLGAIEALINLELSLGQKIADFK</sequence>
<dbReference type="Pfam" id="PF02321">
    <property type="entry name" value="OEP"/>
    <property type="match status" value="2"/>
</dbReference>
<evidence type="ECO:0000313" key="8">
    <source>
        <dbReference type="EMBL" id="UOF02092.1"/>
    </source>
</evidence>
<comment type="subcellular location">
    <subcellularLocation>
        <location evidence="1">Cell outer membrane</location>
    </subcellularLocation>
</comment>
<dbReference type="EMBL" id="CP093442">
    <property type="protein sequence ID" value="UOF02092.1"/>
    <property type="molecule type" value="Genomic_DNA"/>
</dbReference>
<evidence type="ECO:0000256" key="4">
    <source>
        <dbReference type="ARBA" id="ARBA00022452"/>
    </source>
</evidence>
<organism evidence="8 9">
    <name type="scientific">Bdellovibrio reynosensis</name>
    <dbReference type="NCBI Taxonomy" id="2835041"/>
    <lineage>
        <taxon>Bacteria</taxon>
        <taxon>Pseudomonadati</taxon>
        <taxon>Bdellovibrionota</taxon>
        <taxon>Bdellovibrionia</taxon>
        <taxon>Bdellovibrionales</taxon>
        <taxon>Pseudobdellovibrionaceae</taxon>
        <taxon>Bdellovibrio</taxon>
    </lineage>
</organism>
<protein>
    <submittedName>
        <fullName evidence="8">TolC family protein</fullName>
    </submittedName>
</protein>
<dbReference type="InterPro" id="IPR051906">
    <property type="entry name" value="TolC-like"/>
</dbReference>
<evidence type="ECO:0000256" key="3">
    <source>
        <dbReference type="ARBA" id="ARBA00022448"/>
    </source>
</evidence>
<keyword evidence="4" id="KW-1134">Transmembrane beta strand</keyword>
<evidence type="ECO:0000256" key="1">
    <source>
        <dbReference type="ARBA" id="ARBA00004442"/>
    </source>
</evidence>
<evidence type="ECO:0000313" key="9">
    <source>
        <dbReference type="Proteomes" id="UP000830116"/>
    </source>
</evidence>
<proteinExistence type="inferred from homology"/>